<reference evidence="3" key="1">
    <citation type="submission" date="2016-10" db="EMBL/GenBank/DDBJ databases">
        <title>Frankia sp. NRRL B-16386 Genome sequencing.</title>
        <authorList>
            <person name="Ghodhbane-Gtari F."/>
            <person name="Swanson E."/>
            <person name="Gueddou A."/>
            <person name="Hezbri K."/>
            <person name="Ktari K."/>
            <person name="Nouioui I."/>
            <person name="Morris K."/>
            <person name="Simpson S."/>
            <person name="Abebe-Akele F."/>
            <person name="Thomas K."/>
            <person name="Gtari M."/>
            <person name="Tisa L.S."/>
        </authorList>
    </citation>
    <scope>NUCLEOTIDE SEQUENCE [LARGE SCALE GENOMIC DNA]</scope>
    <source>
        <strain evidence="3">NRRL B-16386</strain>
    </source>
</reference>
<sequence length="191" mass="20448">MLDGLLLVSRPDGFTIDDLERTPEDSNRYELIDGTLVVSPAPTWEHQRAVLKLAVVLEAACPAGLVVFGPTPDVRKGRRGSLQPDLIVARAVDLTPGAPYLGVPLLAVEVLSPSSLGMDRLTKRQVYGRLGVSSYWIVDPSARTGPAVTVLRLDPALDGYREEPTTGPDAVVTVTEPFPASFAPADLVRVP</sequence>
<dbReference type="PANTHER" id="PTHR35400:SF3">
    <property type="entry name" value="SLL1072 PROTEIN"/>
    <property type="match status" value="1"/>
</dbReference>
<dbReference type="AlphaFoldDB" id="A0A1V2IJ45"/>
<organism evidence="2 3">
    <name type="scientific">Pseudofrankia asymbiotica</name>
    <dbReference type="NCBI Taxonomy" id="1834516"/>
    <lineage>
        <taxon>Bacteria</taxon>
        <taxon>Bacillati</taxon>
        <taxon>Actinomycetota</taxon>
        <taxon>Actinomycetes</taxon>
        <taxon>Frankiales</taxon>
        <taxon>Frankiaceae</taxon>
        <taxon>Pseudofrankia</taxon>
    </lineage>
</organism>
<dbReference type="CDD" id="cd06260">
    <property type="entry name" value="DUF820-like"/>
    <property type="match status" value="1"/>
</dbReference>
<dbReference type="InterPro" id="IPR012296">
    <property type="entry name" value="Nuclease_put_TT1808"/>
</dbReference>
<gene>
    <name evidence="2" type="ORF">BL253_03475</name>
</gene>
<dbReference type="EMBL" id="MOMC01000008">
    <property type="protein sequence ID" value="ONH32949.1"/>
    <property type="molecule type" value="Genomic_DNA"/>
</dbReference>
<protein>
    <recommendedName>
        <fullName evidence="1">Putative restriction endonuclease domain-containing protein</fullName>
    </recommendedName>
</protein>
<dbReference type="SUPFAM" id="SSF52980">
    <property type="entry name" value="Restriction endonuclease-like"/>
    <property type="match status" value="1"/>
</dbReference>
<keyword evidence="3" id="KW-1185">Reference proteome</keyword>
<dbReference type="Gene3D" id="3.90.1570.10">
    <property type="entry name" value="tt1808, chain A"/>
    <property type="match status" value="1"/>
</dbReference>
<dbReference type="InterPro" id="IPR008538">
    <property type="entry name" value="Uma2"/>
</dbReference>
<evidence type="ECO:0000313" key="3">
    <source>
        <dbReference type="Proteomes" id="UP000188929"/>
    </source>
</evidence>
<evidence type="ECO:0000259" key="1">
    <source>
        <dbReference type="Pfam" id="PF05685"/>
    </source>
</evidence>
<evidence type="ECO:0000313" key="2">
    <source>
        <dbReference type="EMBL" id="ONH32949.1"/>
    </source>
</evidence>
<dbReference type="PANTHER" id="PTHR35400">
    <property type="entry name" value="SLR1083 PROTEIN"/>
    <property type="match status" value="1"/>
</dbReference>
<feature type="domain" description="Putative restriction endonuclease" evidence="1">
    <location>
        <begin position="17"/>
        <end position="182"/>
    </location>
</feature>
<dbReference type="InterPro" id="IPR011335">
    <property type="entry name" value="Restrct_endonuc-II-like"/>
</dbReference>
<proteinExistence type="predicted"/>
<dbReference type="Pfam" id="PF05685">
    <property type="entry name" value="Uma2"/>
    <property type="match status" value="1"/>
</dbReference>
<comment type="caution">
    <text evidence="2">The sequence shown here is derived from an EMBL/GenBank/DDBJ whole genome shotgun (WGS) entry which is preliminary data.</text>
</comment>
<accession>A0A1V2IJ45</accession>
<name>A0A1V2IJ45_9ACTN</name>
<dbReference type="Proteomes" id="UP000188929">
    <property type="component" value="Unassembled WGS sequence"/>
</dbReference>